<comment type="caution">
    <text evidence="2">The sequence shown here is derived from an EMBL/GenBank/DDBJ whole genome shotgun (WGS) entry which is preliminary data.</text>
</comment>
<evidence type="ECO:0000256" key="1">
    <source>
        <dbReference type="SAM" id="MobiDB-lite"/>
    </source>
</evidence>
<dbReference type="EMBL" id="QXFV01004328">
    <property type="protein sequence ID" value="KAE8970296.1"/>
    <property type="molecule type" value="Genomic_DNA"/>
</dbReference>
<gene>
    <name evidence="2" type="ORF">PR001_g27249</name>
</gene>
<name>A0A6A3HJ39_9STRA</name>
<evidence type="ECO:0000313" key="2">
    <source>
        <dbReference type="EMBL" id="KAE8970296.1"/>
    </source>
</evidence>
<protein>
    <submittedName>
        <fullName evidence="2">Uncharacterized protein</fullName>
    </submittedName>
</protein>
<reference evidence="2 3" key="1">
    <citation type="submission" date="2018-09" db="EMBL/GenBank/DDBJ databases">
        <title>Genomic investigation of the strawberry pathogen Phytophthora fragariae indicates pathogenicity is determined by transcriptional variation in three key races.</title>
        <authorList>
            <person name="Adams T.M."/>
            <person name="Armitage A.D."/>
            <person name="Sobczyk M.K."/>
            <person name="Bates H.J."/>
            <person name="Dunwell J.M."/>
            <person name="Nellist C.F."/>
            <person name="Harrison R.J."/>
        </authorList>
    </citation>
    <scope>NUCLEOTIDE SEQUENCE [LARGE SCALE GENOMIC DNA]</scope>
    <source>
        <strain evidence="2 3">SCRP249</strain>
    </source>
</reference>
<organism evidence="2 3">
    <name type="scientific">Phytophthora rubi</name>
    <dbReference type="NCBI Taxonomy" id="129364"/>
    <lineage>
        <taxon>Eukaryota</taxon>
        <taxon>Sar</taxon>
        <taxon>Stramenopiles</taxon>
        <taxon>Oomycota</taxon>
        <taxon>Peronosporomycetes</taxon>
        <taxon>Peronosporales</taxon>
        <taxon>Peronosporaceae</taxon>
        <taxon>Phytophthora</taxon>
    </lineage>
</organism>
<dbReference type="Proteomes" id="UP000429607">
    <property type="component" value="Unassembled WGS sequence"/>
</dbReference>
<feature type="compositionally biased region" description="Acidic residues" evidence="1">
    <location>
        <begin position="63"/>
        <end position="72"/>
    </location>
</feature>
<accession>A0A6A3HJ39</accession>
<feature type="region of interest" description="Disordered" evidence="1">
    <location>
        <begin position="63"/>
        <end position="140"/>
    </location>
</feature>
<feature type="compositionally biased region" description="Basic and acidic residues" evidence="1">
    <location>
        <begin position="122"/>
        <end position="131"/>
    </location>
</feature>
<dbReference type="AlphaFoldDB" id="A0A6A3HJ39"/>
<evidence type="ECO:0000313" key="3">
    <source>
        <dbReference type="Proteomes" id="UP000429607"/>
    </source>
</evidence>
<proteinExistence type="predicted"/>
<sequence length="346" mass="39450">MLVRMMFWKKLNDSYWPKYVPERYYLAAEARLDDLVEQGIQPPFWGELVPSAVLDAKALLEESVSEQDDASEESAWSDAGKESSEDDADDMNVSISAENSSHRRKRSSSPVSVPDQPPAEGSRQEARRDSRSPLAQKEYSELTADEKTVVEFTGDARFDPDVFHAFLMAELPWQKMYADRVKELYFHRLDDLSEAEINFLEEMDNFMNGNSRAFWAALHWVIFLQGDPGSVAFKINTRRRKGQESVSKRMATLVKRYLKKGVRASLLQEPGIWKFPAKVCNWILEDPSASLKHSLQEQLACLDLEEPARVQWAHCITEEARIAHLPADIRGMLIPAGQRDLISDAL</sequence>